<comment type="catalytic activity">
    <reaction evidence="5">
        <text>a (3R)-hydroxyacyl-[ACP] + NADP(+) = a 3-oxoacyl-[ACP] + NADPH + H(+)</text>
        <dbReference type="Rhea" id="RHEA:17397"/>
        <dbReference type="Rhea" id="RHEA-COMP:9916"/>
        <dbReference type="Rhea" id="RHEA-COMP:9945"/>
        <dbReference type="ChEBI" id="CHEBI:15378"/>
        <dbReference type="ChEBI" id="CHEBI:57783"/>
        <dbReference type="ChEBI" id="CHEBI:58349"/>
        <dbReference type="ChEBI" id="CHEBI:78776"/>
        <dbReference type="ChEBI" id="CHEBI:78827"/>
        <dbReference type="EC" id="1.1.1.100"/>
    </reaction>
    <physiologicalReaction direction="right-to-left" evidence="5">
        <dbReference type="Rhea" id="RHEA:17399"/>
    </physiologicalReaction>
</comment>
<evidence type="ECO:0000256" key="4">
    <source>
        <dbReference type="ARBA" id="ARBA00040781"/>
    </source>
</evidence>
<evidence type="ECO:0000256" key="1">
    <source>
        <dbReference type="ARBA" id="ARBA00004191"/>
    </source>
</evidence>
<proteinExistence type="inferred from homology"/>
<dbReference type="SUPFAM" id="SSF51735">
    <property type="entry name" value="NAD(P)-binding Rossmann-fold domains"/>
    <property type="match status" value="1"/>
</dbReference>
<accession>A0AA90NLQ2</accession>
<evidence type="ECO:0000313" key="7">
    <source>
        <dbReference type="Proteomes" id="UP001178281"/>
    </source>
</evidence>
<keyword evidence="3" id="KW-0134">Cell wall</keyword>
<dbReference type="AlphaFoldDB" id="A0AA90NLQ2"/>
<dbReference type="InterPro" id="IPR050259">
    <property type="entry name" value="SDR"/>
</dbReference>
<comment type="similarity">
    <text evidence="2">Belongs to the short-chain dehydrogenases/reductases (SDR) family.</text>
</comment>
<evidence type="ECO:0000313" key="6">
    <source>
        <dbReference type="EMBL" id="MDP0399989.1"/>
    </source>
</evidence>
<dbReference type="InterPro" id="IPR003560">
    <property type="entry name" value="DHB_DH"/>
</dbReference>
<dbReference type="Pfam" id="PF00106">
    <property type="entry name" value="adh_short"/>
    <property type="match status" value="1"/>
</dbReference>
<dbReference type="CDD" id="cd05233">
    <property type="entry name" value="SDR_c"/>
    <property type="match status" value="1"/>
</dbReference>
<gene>
    <name evidence="6" type="ORF">Q7X28_18900</name>
</gene>
<dbReference type="PRINTS" id="PR01397">
    <property type="entry name" value="DHBDHDRGNASE"/>
</dbReference>
<dbReference type="InterPro" id="IPR002347">
    <property type="entry name" value="SDR_fam"/>
</dbReference>
<comment type="subcellular location">
    <subcellularLocation>
        <location evidence="1">Secreted</location>
        <location evidence="1">Cell wall</location>
    </subcellularLocation>
</comment>
<keyword evidence="7" id="KW-1185">Reference proteome</keyword>
<dbReference type="GO" id="GO:0008667">
    <property type="term" value="F:2,3-dihydro-2,3-dihydroxybenzoate dehydrogenase activity"/>
    <property type="evidence" value="ECO:0007669"/>
    <property type="project" value="InterPro"/>
</dbReference>
<dbReference type="GO" id="GO:0019290">
    <property type="term" value="P:siderophore biosynthetic process"/>
    <property type="evidence" value="ECO:0007669"/>
    <property type="project" value="InterPro"/>
</dbReference>
<reference evidence="6" key="1">
    <citation type="submission" date="2023-08" db="EMBL/GenBank/DDBJ databases">
        <title>The draft genome of Tsukamurella strandjordii strain 050030.</title>
        <authorList>
            <person name="Zhao F."/>
            <person name="Feng Y."/>
            <person name="Zong Z."/>
        </authorList>
    </citation>
    <scope>NUCLEOTIDE SEQUENCE</scope>
    <source>
        <strain evidence="6">050030</strain>
    </source>
</reference>
<comment type="caution">
    <text evidence="6">The sequence shown here is derived from an EMBL/GenBank/DDBJ whole genome shotgun (WGS) entry which is preliminary data.</text>
</comment>
<protein>
    <recommendedName>
        <fullName evidence="4">3-oxoacyl-[acyl-carrier-protein] reductase MabA</fullName>
    </recommendedName>
</protein>
<sequence length="247" mass="26068">MGTVVVTGGSRGIGAATVALLAARGHDVLFCYREKERRAETVRARARTAAPGARIEAVRADITTEDGLRTLTRAADGPLTGLVLNAAGGMEQPDPGYAELLNADAQVAVLDALVGGLRPAGRVVFPTSLQSHRYGLIPEFDSYRRVARSKHRGEQLVRNRCAEYGIRCTVVVSDMVEGSPAALLMDLREPAAAQERREAALRSGVPLPTVADVAEALTAAATGSAPDTVHVPHALSHHAVPDREEVS</sequence>
<organism evidence="6 7">
    <name type="scientific">Tsukamurella strandjordii</name>
    <dbReference type="NCBI Taxonomy" id="147577"/>
    <lineage>
        <taxon>Bacteria</taxon>
        <taxon>Bacillati</taxon>
        <taxon>Actinomycetota</taxon>
        <taxon>Actinomycetes</taxon>
        <taxon>Mycobacteriales</taxon>
        <taxon>Tsukamurellaceae</taxon>
        <taxon>Tsukamurella</taxon>
    </lineage>
</organism>
<evidence type="ECO:0000256" key="2">
    <source>
        <dbReference type="ARBA" id="ARBA00006484"/>
    </source>
</evidence>
<dbReference type="EMBL" id="JAUTIX010000008">
    <property type="protein sequence ID" value="MDP0399989.1"/>
    <property type="molecule type" value="Genomic_DNA"/>
</dbReference>
<name>A0AA90NLQ2_9ACTN</name>
<evidence type="ECO:0000256" key="5">
    <source>
        <dbReference type="ARBA" id="ARBA00047400"/>
    </source>
</evidence>
<dbReference type="NCBIfam" id="NF005868">
    <property type="entry name" value="PRK07806.1"/>
    <property type="match status" value="1"/>
</dbReference>
<dbReference type="InterPro" id="IPR036291">
    <property type="entry name" value="NAD(P)-bd_dom_sf"/>
</dbReference>
<dbReference type="Proteomes" id="UP001178281">
    <property type="component" value="Unassembled WGS sequence"/>
</dbReference>
<dbReference type="RefSeq" id="WP_305112479.1">
    <property type="nucleotide sequence ID" value="NZ_BAAAII010000009.1"/>
</dbReference>
<dbReference type="GO" id="GO:0004316">
    <property type="term" value="F:3-oxoacyl-[acyl-carrier-protein] reductase (NADPH) activity"/>
    <property type="evidence" value="ECO:0007669"/>
    <property type="project" value="UniProtKB-EC"/>
</dbReference>
<evidence type="ECO:0000256" key="3">
    <source>
        <dbReference type="ARBA" id="ARBA00022512"/>
    </source>
</evidence>
<keyword evidence="3" id="KW-0964">Secreted</keyword>
<dbReference type="PANTHER" id="PTHR42879">
    <property type="entry name" value="3-OXOACYL-(ACYL-CARRIER-PROTEIN) REDUCTASE"/>
    <property type="match status" value="1"/>
</dbReference>
<dbReference type="Gene3D" id="3.40.50.720">
    <property type="entry name" value="NAD(P)-binding Rossmann-like Domain"/>
    <property type="match status" value="1"/>
</dbReference>